<dbReference type="Proteomes" id="UP000626210">
    <property type="component" value="Unassembled WGS sequence"/>
</dbReference>
<feature type="region of interest" description="Disordered" evidence="1">
    <location>
        <begin position="92"/>
        <end position="117"/>
    </location>
</feature>
<feature type="signal peptide" evidence="2">
    <location>
        <begin position="1"/>
        <end position="20"/>
    </location>
</feature>
<gene>
    <name evidence="3" type="ORF">GCM10007320_35130</name>
</gene>
<evidence type="ECO:0000256" key="1">
    <source>
        <dbReference type="SAM" id="MobiDB-lite"/>
    </source>
</evidence>
<organism evidence="3 4">
    <name type="scientific">Pseudorhodoferax aquiterrae</name>
    <dbReference type="NCBI Taxonomy" id="747304"/>
    <lineage>
        <taxon>Bacteria</taxon>
        <taxon>Pseudomonadati</taxon>
        <taxon>Pseudomonadota</taxon>
        <taxon>Betaproteobacteria</taxon>
        <taxon>Burkholderiales</taxon>
        <taxon>Comamonadaceae</taxon>
    </lineage>
</organism>
<proteinExistence type="predicted"/>
<protein>
    <submittedName>
        <fullName evidence="3">Uncharacterized protein</fullName>
    </submittedName>
</protein>
<feature type="compositionally biased region" description="Low complexity" evidence="1">
    <location>
        <begin position="49"/>
        <end position="59"/>
    </location>
</feature>
<comment type="caution">
    <text evidence="3">The sequence shown here is derived from an EMBL/GenBank/DDBJ whole genome shotgun (WGS) entry which is preliminary data.</text>
</comment>
<sequence length="117" mass="12520">MRRLVLIIMMCLLPLQWSWAAAASLCQHESDGLHFGHHDHSKAASELKSSGCSSTPSHSGDGQHPDCKGCTGIGTGLVGSATHVANWDSVRPRPRVSPFVPEPPVEQLLRPPLPLVA</sequence>
<evidence type="ECO:0000256" key="2">
    <source>
        <dbReference type="SAM" id="SignalP"/>
    </source>
</evidence>
<evidence type="ECO:0000313" key="3">
    <source>
        <dbReference type="EMBL" id="GHC88203.1"/>
    </source>
</evidence>
<name>A0ABQ3G3W6_9BURK</name>
<accession>A0ABQ3G3W6</accession>
<dbReference type="EMBL" id="BMYK01000010">
    <property type="protein sequence ID" value="GHC88203.1"/>
    <property type="molecule type" value="Genomic_DNA"/>
</dbReference>
<feature type="chain" id="PRO_5045435751" evidence="2">
    <location>
        <begin position="21"/>
        <end position="117"/>
    </location>
</feature>
<evidence type="ECO:0000313" key="4">
    <source>
        <dbReference type="Proteomes" id="UP000626210"/>
    </source>
</evidence>
<keyword evidence="4" id="KW-1185">Reference proteome</keyword>
<reference evidence="4" key="1">
    <citation type="journal article" date="2019" name="Int. J. Syst. Evol. Microbiol.">
        <title>The Global Catalogue of Microorganisms (GCM) 10K type strain sequencing project: providing services to taxonomists for standard genome sequencing and annotation.</title>
        <authorList>
            <consortium name="The Broad Institute Genomics Platform"/>
            <consortium name="The Broad Institute Genome Sequencing Center for Infectious Disease"/>
            <person name="Wu L."/>
            <person name="Ma J."/>
        </authorList>
    </citation>
    <scope>NUCLEOTIDE SEQUENCE [LARGE SCALE GENOMIC DNA]</scope>
    <source>
        <strain evidence="4">KCTC 23314</strain>
    </source>
</reference>
<feature type="region of interest" description="Disordered" evidence="1">
    <location>
        <begin position="45"/>
        <end position="66"/>
    </location>
</feature>
<keyword evidence="2" id="KW-0732">Signal</keyword>